<organism evidence="2 3">
    <name type="scientific">Halobellus salinus</name>
    <dbReference type="NCBI Taxonomy" id="931585"/>
    <lineage>
        <taxon>Archaea</taxon>
        <taxon>Methanobacteriati</taxon>
        <taxon>Methanobacteriota</taxon>
        <taxon>Stenosarchaea group</taxon>
        <taxon>Halobacteria</taxon>
        <taxon>Halobacteriales</taxon>
        <taxon>Haloferacaceae</taxon>
        <taxon>Halobellus</taxon>
    </lineage>
</organism>
<dbReference type="InterPro" id="IPR058447">
    <property type="entry name" value="DUF8134"/>
</dbReference>
<dbReference type="AlphaFoldDB" id="A0A830EE36"/>
<reference evidence="2" key="1">
    <citation type="journal article" date="2014" name="Int. J. Syst. Evol. Microbiol.">
        <title>Complete genome sequence of Corynebacterium casei LMG S-19264T (=DSM 44701T), isolated from a smear-ripened cheese.</title>
        <authorList>
            <consortium name="US DOE Joint Genome Institute (JGI-PGF)"/>
            <person name="Walter F."/>
            <person name="Albersmeier A."/>
            <person name="Kalinowski J."/>
            <person name="Ruckert C."/>
        </authorList>
    </citation>
    <scope>NUCLEOTIDE SEQUENCE</scope>
    <source>
        <strain evidence="2">JCM 14359</strain>
    </source>
</reference>
<name>A0A830EE36_9EURY</name>
<evidence type="ECO:0000313" key="2">
    <source>
        <dbReference type="EMBL" id="GGI96208.1"/>
    </source>
</evidence>
<protein>
    <recommendedName>
        <fullName evidence="1">DUF8134 domain-containing protein</fullName>
    </recommendedName>
</protein>
<accession>A0A830EE36</accession>
<dbReference type="Pfam" id="PF26455">
    <property type="entry name" value="DUF8134"/>
    <property type="match status" value="1"/>
</dbReference>
<evidence type="ECO:0000313" key="3">
    <source>
        <dbReference type="Proteomes" id="UP000653099"/>
    </source>
</evidence>
<comment type="caution">
    <text evidence="2">The sequence shown here is derived from an EMBL/GenBank/DDBJ whole genome shotgun (WGS) entry which is preliminary data.</text>
</comment>
<sequence>MSWTPSRFVDAVRAEGDRHVAGNMTTRLRVLDDGAWLSVDDTRRVSVSELWRLDAPGFCECDIADLVVENFLNVGVDGRTVTARVYGQCIVCGTKSTVEWVPVGRILNGEFAAVDRDGVLSVRPNAPDEPAAGEPETTSG</sequence>
<keyword evidence="3" id="KW-1185">Reference proteome</keyword>
<dbReference type="EMBL" id="BMOC01000001">
    <property type="protein sequence ID" value="GGI96208.1"/>
    <property type="molecule type" value="Genomic_DNA"/>
</dbReference>
<gene>
    <name evidence="2" type="ORF">GCM10008995_02880</name>
</gene>
<proteinExistence type="predicted"/>
<dbReference type="Proteomes" id="UP000653099">
    <property type="component" value="Unassembled WGS sequence"/>
</dbReference>
<evidence type="ECO:0000259" key="1">
    <source>
        <dbReference type="Pfam" id="PF26455"/>
    </source>
</evidence>
<reference evidence="2" key="2">
    <citation type="submission" date="2020-09" db="EMBL/GenBank/DDBJ databases">
        <authorList>
            <person name="Sun Q."/>
            <person name="Ohkuma M."/>
        </authorList>
    </citation>
    <scope>NUCLEOTIDE SEQUENCE</scope>
    <source>
        <strain evidence="2">JCM 14359</strain>
    </source>
</reference>
<feature type="domain" description="DUF8134" evidence="1">
    <location>
        <begin position="24"/>
        <end position="124"/>
    </location>
</feature>